<name>A0A177SUA1_PSEPU</name>
<evidence type="ECO:0000256" key="5">
    <source>
        <dbReference type="ARBA" id="ARBA00013198"/>
    </source>
</evidence>
<dbReference type="PANTHER" id="PTHR11054">
    <property type="entry name" value="6-PHOSPHOGLUCONOLACTONASE"/>
    <property type="match status" value="1"/>
</dbReference>
<evidence type="ECO:0000256" key="7">
    <source>
        <dbReference type="RuleBase" id="RU365095"/>
    </source>
</evidence>
<comment type="catalytic activity">
    <reaction evidence="1 7">
        <text>6-phospho-D-glucono-1,5-lactone + H2O = 6-phospho-D-gluconate + H(+)</text>
        <dbReference type="Rhea" id="RHEA:12556"/>
        <dbReference type="ChEBI" id="CHEBI:15377"/>
        <dbReference type="ChEBI" id="CHEBI:15378"/>
        <dbReference type="ChEBI" id="CHEBI:57955"/>
        <dbReference type="ChEBI" id="CHEBI:58759"/>
        <dbReference type="EC" id="3.1.1.31"/>
    </reaction>
</comment>
<dbReference type="EMBL" id="LUCV01000006">
    <property type="protein sequence ID" value="OAI94379.1"/>
    <property type="molecule type" value="Genomic_DNA"/>
</dbReference>
<feature type="domain" description="Glucosamine/galactosamine-6-phosphate isomerase" evidence="8">
    <location>
        <begin position="19"/>
        <end position="229"/>
    </location>
</feature>
<evidence type="ECO:0000256" key="2">
    <source>
        <dbReference type="ARBA" id="ARBA00002681"/>
    </source>
</evidence>
<organism evidence="9 10">
    <name type="scientific">Pseudomonas putida</name>
    <name type="common">Arthrobacter siderocapsulatus</name>
    <dbReference type="NCBI Taxonomy" id="303"/>
    <lineage>
        <taxon>Bacteria</taxon>
        <taxon>Pseudomonadati</taxon>
        <taxon>Pseudomonadota</taxon>
        <taxon>Gammaproteobacteria</taxon>
        <taxon>Pseudomonadales</taxon>
        <taxon>Pseudomonadaceae</taxon>
        <taxon>Pseudomonas</taxon>
    </lineage>
</organism>
<dbReference type="GO" id="GO:0017057">
    <property type="term" value="F:6-phosphogluconolactonase activity"/>
    <property type="evidence" value="ECO:0007669"/>
    <property type="project" value="UniProtKB-UniRule"/>
</dbReference>
<dbReference type="NCBIfam" id="TIGR01198">
    <property type="entry name" value="pgl"/>
    <property type="match status" value="1"/>
</dbReference>
<accession>A0A177SUA1</accession>
<evidence type="ECO:0000259" key="8">
    <source>
        <dbReference type="Pfam" id="PF01182"/>
    </source>
</evidence>
<dbReference type="InterPro" id="IPR039104">
    <property type="entry name" value="6PGL"/>
</dbReference>
<dbReference type="InterPro" id="IPR006148">
    <property type="entry name" value="Glc/Gal-6P_isomerase"/>
</dbReference>
<protein>
    <recommendedName>
        <fullName evidence="6 7">6-phosphogluconolactonase</fullName>
        <shortName evidence="7">6PGL</shortName>
        <ecNumber evidence="5 7">3.1.1.31</ecNumber>
    </recommendedName>
</protein>
<dbReference type="RefSeq" id="WP_064301668.1">
    <property type="nucleotide sequence ID" value="NZ_LUCV01000006.1"/>
</dbReference>
<dbReference type="InterPro" id="IPR005900">
    <property type="entry name" value="6-phosphogluconolactonase_DevB"/>
</dbReference>
<keyword evidence="7" id="KW-0378">Hydrolase</keyword>
<dbReference type="CDD" id="cd01400">
    <property type="entry name" value="6PGL"/>
    <property type="match status" value="1"/>
</dbReference>
<dbReference type="GO" id="GO:0006098">
    <property type="term" value="P:pentose-phosphate shunt"/>
    <property type="evidence" value="ECO:0007669"/>
    <property type="project" value="UniProtKB-UniPathway"/>
</dbReference>
<comment type="pathway">
    <text evidence="3 7">Carbohydrate degradation; pentose phosphate pathway; D-ribulose 5-phosphate from D-glucose 6-phosphate (oxidative stage): step 2/3.</text>
</comment>
<comment type="similarity">
    <text evidence="4 7">Belongs to the glucosamine/galactosamine-6-phosphate isomerase family. 6-phosphogluconolactonase subfamily.</text>
</comment>
<dbReference type="UniPathway" id="UPA00115">
    <property type="reaction ID" value="UER00409"/>
</dbReference>
<comment type="function">
    <text evidence="2 7">Hydrolysis of 6-phosphogluconolactone to 6-phosphogluconate.</text>
</comment>
<gene>
    <name evidence="7" type="primary">pgl</name>
    <name evidence="9" type="ORF">AYO28_09035</name>
</gene>
<dbReference type="PANTHER" id="PTHR11054:SF0">
    <property type="entry name" value="6-PHOSPHOGLUCONOLACTONASE"/>
    <property type="match status" value="1"/>
</dbReference>
<dbReference type="GO" id="GO:0005975">
    <property type="term" value="P:carbohydrate metabolic process"/>
    <property type="evidence" value="ECO:0007669"/>
    <property type="project" value="UniProtKB-UniRule"/>
</dbReference>
<proteinExistence type="inferred from homology"/>
<dbReference type="InterPro" id="IPR037171">
    <property type="entry name" value="NagB/RpiA_transferase-like"/>
</dbReference>
<dbReference type="AlphaFoldDB" id="A0A177SUA1"/>
<dbReference type="Gene3D" id="3.40.50.1360">
    <property type="match status" value="1"/>
</dbReference>
<dbReference type="Proteomes" id="UP000077752">
    <property type="component" value="Unassembled WGS sequence"/>
</dbReference>
<comment type="caution">
    <text evidence="9">The sequence shown here is derived from an EMBL/GenBank/DDBJ whole genome shotgun (WGS) entry which is preliminary data.</text>
</comment>
<sequence>MAISEMQWPATVTIHELKTAEQLARQLAADVAARLRSAIAGQGGATLVVSGGRSPVAFLQALAQEALDWSKVTVSLADERWVPVEHADSNEGLLRRHLLQGEAAKARLVGLYHQAASLEAAALAADQALSELPPIDVLVLGMGDDGHTASLFPDSPNLAEGLRRDGERRCLPMLAPRVPHQRLSLTRRLLATAGFTALSVQGSGKLATLRAALAGNEPAQMPIRAFLHDPLSIYWCP</sequence>
<dbReference type="Pfam" id="PF01182">
    <property type="entry name" value="Glucosamine_iso"/>
    <property type="match status" value="1"/>
</dbReference>
<reference evidence="9 10" key="1">
    <citation type="submission" date="2016-03" db="EMBL/GenBank/DDBJ databases">
        <title>Draft Genome Assembly of Pseudomonas putida strain CBF10-2.</title>
        <authorList>
            <person name="Iyer R.S."/>
            <person name="Damania A."/>
        </authorList>
    </citation>
    <scope>NUCLEOTIDE SEQUENCE [LARGE SCALE GENOMIC DNA]</scope>
    <source>
        <strain evidence="9 10">CBF10-2</strain>
    </source>
</reference>
<evidence type="ECO:0000313" key="9">
    <source>
        <dbReference type="EMBL" id="OAI94379.1"/>
    </source>
</evidence>
<dbReference type="EC" id="3.1.1.31" evidence="5 7"/>
<evidence type="ECO:0000256" key="3">
    <source>
        <dbReference type="ARBA" id="ARBA00004961"/>
    </source>
</evidence>
<evidence type="ECO:0000256" key="1">
    <source>
        <dbReference type="ARBA" id="ARBA00000832"/>
    </source>
</evidence>
<evidence type="ECO:0000256" key="6">
    <source>
        <dbReference type="ARBA" id="ARBA00020337"/>
    </source>
</evidence>
<evidence type="ECO:0000256" key="4">
    <source>
        <dbReference type="ARBA" id="ARBA00010662"/>
    </source>
</evidence>
<dbReference type="SUPFAM" id="SSF100950">
    <property type="entry name" value="NagB/RpiA/CoA transferase-like"/>
    <property type="match status" value="1"/>
</dbReference>
<evidence type="ECO:0000313" key="10">
    <source>
        <dbReference type="Proteomes" id="UP000077752"/>
    </source>
</evidence>